<name>A0A7W6WE30_9HYPH</name>
<reference evidence="1 2" key="1">
    <citation type="submission" date="2020-08" db="EMBL/GenBank/DDBJ databases">
        <title>Genomic Encyclopedia of Type Strains, Phase IV (KMG-V): Genome sequencing to study the core and pangenomes of soil and plant-associated prokaryotes.</title>
        <authorList>
            <person name="Whitman W."/>
        </authorList>
    </citation>
    <scope>NUCLEOTIDE SEQUENCE [LARGE SCALE GENOMIC DNA]</scope>
    <source>
        <strain evidence="1 2">SEMIA 402</strain>
    </source>
</reference>
<organism evidence="1 2">
    <name type="scientific">Rhizobium mongolense</name>
    <dbReference type="NCBI Taxonomy" id="57676"/>
    <lineage>
        <taxon>Bacteria</taxon>
        <taxon>Pseudomonadati</taxon>
        <taxon>Pseudomonadota</taxon>
        <taxon>Alphaproteobacteria</taxon>
        <taxon>Hyphomicrobiales</taxon>
        <taxon>Rhizobiaceae</taxon>
        <taxon>Rhizobium/Agrobacterium group</taxon>
        <taxon>Rhizobium</taxon>
    </lineage>
</organism>
<protein>
    <submittedName>
        <fullName evidence="1">Uncharacterized protein</fullName>
    </submittedName>
</protein>
<evidence type="ECO:0000313" key="1">
    <source>
        <dbReference type="EMBL" id="MBB4274118.1"/>
    </source>
</evidence>
<dbReference type="RefSeq" id="WP_183924591.1">
    <property type="nucleotide sequence ID" value="NZ_JACIGM010000003.1"/>
</dbReference>
<dbReference type="Proteomes" id="UP000533641">
    <property type="component" value="Unassembled WGS sequence"/>
</dbReference>
<dbReference type="EMBL" id="JACIGM010000003">
    <property type="protein sequence ID" value="MBB4274118.1"/>
    <property type="molecule type" value="Genomic_DNA"/>
</dbReference>
<proteinExistence type="predicted"/>
<evidence type="ECO:0000313" key="2">
    <source>
        <dbReference type="Proteomes" id="UP000533641"/>
    </source>
</evidence>
<gene>
    <name evidence="1" type="ORF">GGE12_001873</name>
</gene>
<sequence length="498" mass="56645">MSEQFIDKEQLLAKVHNEDSKGYLAEAIDCYRAGAYRASIVMTACAVFEDLRHKLKDFAPYDPAADLVSRKIEKAFDHQKSYEAETFRLLKESKMLGEPENKRYLLELLTARNNAAHASGLATTQVSAAKFISEGVARILGKKLQWAEHGVSELLERMKRIDLFPTFVEGRSVIADEELENLDPRVHALMISRMVDGMGESGPVYDRNAHILFECFAQRNESNMRRHLFDKFINDRTLPASSAWLIDVMAADPEILGRKAKNASAADAALSAIIRNAPEDETRLDQLEMIFEALMKDHPEPILRERYEETIKALSAKLWLRPVLTNGLAKEGRVRDLVEQTLLDRTREHEAAERLLVEIYTKWEIGEEPFFAKYLSEMGAFKLIVNLCLAGEAGKDRCSKLIKRGCAHLPDIRAKAIKFLRENEAHAWNILDVDDNETGPSPEDFFEHYLKAEPEWLIPHDEFAPSEEELAESRRQLQAFSMKFNARRKASADLPKAG</sequence>
<dbReference type="AlphaFoldDB" id="A0A7W6WE30"/>
<accession>A0A7W6WE30</accession>
<comment type="caution">
    <text evidence="1">The sequence shown here is derived from an EMBL/GenBank/DDBJ whole genome shotgun (WGS) entry which is preliminary data.</text>
</comment>